<dbReference type="Gene3D" id="3.40.50.300">
    <property type="entry name" value="P-loop containing nucleotide triphosphate hydrolases"/>
    <property type="match status" value="1"/>
</dbReference>
<comment type="caution">
    <text evidence="8">The sequence shown here is derived from an EMBL/GenBank/DDBJ whole genome shotgun (WGS) entry which is preliminary data.</text>
</comment>
<dbReference type="PANTHER" id="PTHR11070">
    <property type="entry name" value="UVRD / RECB / PCRA DNA HELICASE FAMILY MEMBER"/>
    <property type="match status" value="1"/>
</dbReference>
<dbReference type="SUPFAM" id="SSF52540">
    <property type="entry name" value="P-loop containing nucleoside triphosphate hydrolases"/>
    <property type="match status" value="1"/>
</dbReference>
<dbReference type="PANTHER" id="PTHR11070:SF2">
    <property type="entry name" value="ATP-DEPENDENT DNA HELICASE SRS2"/>
    <property type="match status" value="1"/>
</dbReference>
<evidence type="ECO:0000259" key="7">
    <source>
        <dbReference type="PROSITE" id="PS51198"/>
    </source>
</evidence>
<evidence type="ECO:0000313" key="8">
    <source>
        <dbReference type="EMBL" id="NMV40680.1"/>
    </source>
</evidence>
<feature type="domain" description="UvrD-like helicase ATP-binding" evidence="7">
    <location>
        <begin position="21"/>
        <end position="333"/>
    </location>
</feature>
<dbReference type="GO" id="GO:0016787">
    <property type="term" value="F:hydrolase activity"/>
    <property type="evidence" value="ECO:0007669"/>
    <property type="project" value="UniProtKB-UniRule"/>
</dbReference>
<evidence type="ECO:0000256" key="2">
    <source>
        <dbReference type="ARBA" id="ARBA00022801"/>
    </source>
</evidence>
<evidence type="ECO:0000256" key="1">
    <source>
        <dbReference type="ARBA" id="ARBA00022741"/>
    </source>
</evidence>
<dbReference type="EMBL" id="JABBZM010000024">
    <property type="protein sequence ID" value="NMV40680.1"/>
    <property type="molecule type" value="Genomic_DNA"/>
</dbReference>
<keyword evidence="4 6" id="KW-0067">ATP-binding</keyword>
<keyword evidence="1 6" id="KW-0547">Nucleotide-binding</keyword>
<evidence type="ECO:0000313" key="9">
    <source>
        <dbReference type="Proteomes" id="UP000575469"/>
    </source>
</evidence>
<dbReference type="GO" id="GO:0043138">
    <property type="term" value="F:3'-5' DNA helicase activity"/>
    <property type="evidence" value="ECO:0007669"/>
    <property type="project" value="TreeGrafter"/>
</dbReference>
<dbReference type="InterPro" id="IPR027417">
    <property type="entry name" value="P-loop_NTPase"/>
</dbReference>
<evidence type="ECO:0000256" key="3">
    <source>
        <dbReference type="ARBA" id="ARBA00022806"/>
    </source>
</evidence>
<dbReference type="Pfam" id="PF00580">
    <property type="entry name" value="UvrD-helicase"/>
    <property type="match status" value="1"/>
</dbReference>
<dbReference type="RefSeq" id="WP_169341270.1">
    <property type="nucleotide sequence ID" value="NZ_JABBZM010000024.1"/>
</dbReference>
<evidence type="ECO:0000256" key="6">
    <source>
        <dbReference type="PROSITE-ProRule" id="PRU00560"/>
    </source>
</evidence>
<dbReference type="GO" id="GO:0000725">
    <property type="term" value="P:recombinational repair"/>
    <property type="evidence" value="ECO:0007669"/>
    <property type="project" value="TreeGrafter"/>
</dbReference>
<keyword evidence="3 6" id="KW-0347">Helicase</keyword>
<reference evidence="8 9" key="1">
    <citation type="submission" date="2020-04" db="EMBL/GenBank/DDBJ databases">
        <title>Ralstonia insidiosa genome sequencing and assembly.</title>
        <authorList>
            <person name="Martins R.C.R."/>
            <person name="Perdigao-Neto L.V."/>
            <person name="Levin A.S.S."/>
            <person name="Costa S.F."/>
        </authorList>
    </citation>
    <scope>NUCLEOTIDE SEQUENCE [LARGE SCALE GENOMIC DNA]</scope>
    <source>
        <strain evidence="8 9">5047</strain>
    </source>
</reference>
<sequence>MTVPVLTELDLAELRAIAPELDFADAERRAVLLESGSRDINAAPGSGKTTVLAAKLLLLGRKWADTRKGICVLSHTNVAREEIQRRLGDSAEGNQLLGYPHFIGTIHALVNQFLALPYMKSNGLAVDVIDDDVFSRRALAIASTNWKFRAYMDKNAGVAPMVAGLVYRGPNLDVGSEGGALPGEKAATRPFILGIKETLSSQGIFRYADMFAFAERLLQTSPHLRDRLSKRFPMVFIDEMQDTSWEQERLLQLMFDDTVVIQRFGDINQRILGSDEGAENLTFPKANALQISTSKRFGPAIARAVAAVQLTGIPVVGERADQHAPMLLTYSTGEVERVIPAFAEEVLKRFDRTVLRPGSVKALCARKQGDAKKELPGRTLADYWPSFEAKAEPAGGRLERFWWLVSGMGGSPRAEGTLAAHTGQVRRAVLMALRSAGAEVVNGLRDGQQLLRRLVDAGVDTKEIRRLVRDLVVAGDMAATEAGRKQIQAMLFGALQPLLPVGMTPERFDKLSIFDELEAPPSADAMSSVCSVETADNQVDVHVGTLASMKGETHLATLVLESYGWPGRRFDLKEALPVVGGLSVRDPKLKESHLSQYRNLYVGMSRPTSFLCLAANAERVSDDCKGALQSLGWVVEHVR</sequence>
<keyword evidence="2 6" id="KW-0378">Hydrolase</keyword>
<gene>
    <name evidence="8" type="ORF">HGR00_22465</name>
</gene>
<accession>A0A848P4T8</accession>
<name>A0A848P4T8_9RALS</name>
<dbReference type="PROSITE" id="PS51198">
    <property type="entry name" value="UVRD_HELICASE_ATP_BIND"/>
    <property type="match status" value="1"/>
</dbReference>
<proteinExistence type="predicted"/>
<dbReference type="InterPro" id="IPR014016">
    <property type="entry name" value="UvrD-like_ATP-bd"/>
</dbReference>
<dbReference type="AlphaFoldDB" id="A0A848P4T8"/>
<dbReference type="GO" id="GO:0005524">
    <property type="term" value="F:ATP binding"/>
    <property type="evidence" value="ECO:0007669"/>
    <property type="project" value="UniProtKB-UniRule"/>
</dbReference>
<dbReference type="Proteomes" id="UP000575469">
    <property type="component" value="Unassembled WGS sequence"/>
</dbReference>
<dbReference type="GO" id="GO:0003677">
    <property type="term" value="F:DNA binding"/>
    <property type="evidence" value="ECO:0007669"/>
    <property type="project" value="InterPro"/>
</dbReference>
<evidence type="ECO:0000256" key="4">
    <source>
        <dbReference type="ARBA" id="ARBA00022840"/>
    </source>
</evidence>
<feature type="binding site" evidence="6">
    <location>
        <begin position="42"/>
        <end position="49"/>
    </location>
    <ligand>
        <name>ATP</name>
        <dbReference type="ChEBI" id="CHEBI:30616"/>
    </ligand>
</feature>
<evidence type="ECO:0000256" key="5">
    <source>
        <dbReference type="ARBA" id="ARBA00034923"/>
    </source>
</evidence>
<dbReference type="InterPro" id="IPR000212">
    <property type="entry name" value="DNA_helicase_UvrD/REP"/>
</dbReference>
<protein>
    <recommendedName>
        <fullName evidence="5">DNA 3'-5' helicase II</fullName>
    </recommendedName>
</protein>
<organism evidence="8 9">
    <name type="scientific">Ralstonia insidiosa</name>
    <dbReference type="NCBI Taxonomy" id="190721"/>
    <lineage>
        <taxon>Bacteria</taxon>
        <taxon>Pseudomonadati</taxon>
        <taxon>Pseudomonadota</taxon>
        <taxon>Betaproteobacteria</taxon>
        <taxon>Burkholderiales</taxon>
        <taxon>Burkholderiaceae</taxon>
        <taxon>Ralstonia</taxon>
    </lineage>
</organism>